<organism evidence="2 3">
    <name type="scientific">Halalkalibacter okhensis</name>
    <dbReference type="NCBI Taxonomy" id="333138"/>
    <lineage>
        <taxon>Bacteria</taxon>
        <taxon>Bacillati</taxon>
        <taxon>Bacillota</taxon>
        <taxon>Bacilli</taxon>
        <taxon>Bacillales</taxon>
        <taxon>Bacillaceae</taxon>
        <taxon>Halalkalibacter</taxon>
    </lineage>
</organism>
<gene>
    <name evidence="2" type="ORF">LQ50_11920</name>
</gene>
<dbReference type="Proteomes" id="UP000030832">
    <property type="component" value="Unassembled WGS sequence"/>
</dbReference>
<feature type="transmembrane region" description="Helical" evidence="1">
    <location>
        <begin position="109"/>
        <end position="127"/>
    </location>
</feature>
<evidence type="ECO:0000313" key="3">
    <source>
        <dbReference type="Proteomes" id="UP000030832"/>
    </source>
</evidence>
<feature type="transmembrane region" description="Helical" evidence="1">
    <location>
        <begin position="80"/>
        <end position="97"/>
    </location>
</feature>
<proteinExistence type="predicted"/>
<sequence>MKCFIALLAWCIFFIVSNLLINLTNRLNLSLFISTSTISNVLSVVTLITIFILFGALLASPHLIKQYRIYGDWKLHLSKFIWLGISPVLLLLVLDMIKNEINAQILVEFDIYPLSILLLVICGYYSSQCLYKE</sequence>
<reference evidence="2 3" key="1">
    <citation type="submission" date="2014-09" db="EMBL/GenBank/DDBJ databases">
        <title>Genome sequencing and annotation of Bacillus Okhensis strain Kh10-101T.</title>
        <authorList>
            <person name="Prakash J.S."/>
        </authorList>
    </citation>
    <scope>NUCLEOTIDE SEQUENCE [LARGE SCALE GENOMIC DNA]</scope>
    <source>
        <strain evidence="3">Kh10-101T</strain>
    </source>
</reference>
<dbReference type="STRING" id="333138.LQ50_11920"/>
<keyword evidence="1" id="KW-0812">Transmembrane</keyword>
<comment type="caution">
    <text evidence="2">The sequence shown here is derived from an EMBL/GenBank/DDBJ whole genome shotgun (WGS) entry which is preliminary data.</text>
</comment>
<name>A0A0B0IJZ4_9BACI</name>
<keyword evidence="3" id="KW-1185">Reference proteome</keyword>
<accession>A0A0B0IJZ4</accession>
<feature type="transmembrane region" description="Helical" evidence="1">
    <location>
        <begin position="38"/>
        <end position="59"/>
    </location>
</feature>
<dbReference type="EMBL" id="JRJU01000013">
    <property type="protein sequence ID" value="KHF39991.1"/>
    <property type="molecule type" value="Genomic_DNA"/>
</dbReference>
<dbReference type="AlphaFoldDB" id="A0A0B0IJZ4"/>
<evidence type="ECO:0000313" key="2">
    <source>
        <dbReference type="EMBL" id="KHF39991.1"/>
    </source>
</evidence>
<protein>
    <submittedName>
        <fullName evidence="2">Uncharacterized protein</fullName>
    </submittedName>
</protein>
<keyword evidence="1" id="KW-1133">Transmembrane helix</keyword>
<evidence type="ECO:0000256" key="1">
    <source>
        <dbReference type="SAM" id="Phobius"/>
    </source>
</evidence>
<keyword evidence="1" id="KW-0472">Membrane</keyword>